<protein>
    <submittedName>
        <fullName evidence="5">ShKT domain-containing protein</fullName>
    </submittedName>
</protein>
<evidence type="ECO:0000256" key="1">
    <source>
        <dbReference type="PROSITE-ProRule" id="PRU01005"/>
    </source>
</evidence>
<reference evidence="5" key="1">
    <citation type="submission" date="2022-11" db="UniProtKB">
        <authorList>
            <consortium name="WormBaseParasite"/>
        </authorList>
    </citation>
    <scope>IDENTIFICATION</scope>
</reference>
<dbReference type="PANTHER" id="PTHR21724">
    <property type="entry name" value="SHKT DOMAIN-CONTAINING PROTEIN"/>
    <property type="match status" value="1"/>
</dbReference>
<dbReference type="Pfam" id="PF01549">
    <property type="entry name" value="ShK"/>
    <property type="match status" value="4"/>
</dbReference>
<evidence type="ECO:0000259" key="3">
    <source>
        <dbReference type="PROSITE" id="PS51670"/>
    </source>
</evidence>
<dbReference type="PANTHER" id="PTHR21724:SF109">
    <property type="entry name" value="SHKT DOMAIN-CONTAINING PROTEIN"/>
    <property type="match status" value="1"/>
</dbReference>
<dbReference type="Gene3D" id="1.10.10.1940">
    <property type="match status" value="1"/>
</dbReference>
<feature type="transmembrane region" description="Helical" evidence="2">
    <location>
        <begin position="9"/>
        <end position="31"/>
    </location>
</feature>
<keyword evidence="1" id="KW-1015">Disulfide bond</keyword>
<sequence>MCLSRIGQIAYGGFALASVGLILGSIFTPAWRQVASNLQQGQLGQLPPLNMGLFAFACQRSNDNTQNVYNGNLQSGTINQGYNTANQGFNTANQQGYGTTNNNFGNQQPIQQVNSGSTAITVSTQSGTRYLDLCIEMWNIKLFIQVDVEKVAEHVVYCQNMEVVKCGDSTYALNQCQSTCGKCIEVIRQNKDLEYCVDKQNNCASLKEQQKCVDPDIQKDCALTCNDWPINSICRKFTQEMRSTLGISATGGQVPGGNVAGDIGTNCAENKELCSDQFYKEFMEQYCKSTCINSVTSKSSKECKDKKHTNCVVWKVNGFCDSDFYGDDIRDEYCKETCHRC</sequence>
<dbReference type="Gene3D" id="1.10.10.1870">
    <property type="entry name" value="ShTK domain-like"/>
    <property type="match status" value="1"/>
</dbReference>
<feature type="disulfide bond" evidence="1">
    <location>
        <begin position="212"/>
        <end position="225"/>
    </location>
</feature>
<feature type="domain" description="ShKT" evidence="3">
    <location>
        <begin position="196"/>
        <end position="234"/>
    </location>
</feature>
<dbReference type="SMART" id="SM00254">
    <property type="entry name" value="ShKT"/>
    <property type="match status" value="4"/>
</dbReference>
<keyword evidence="4" id="KW-1185">Reference proteome</keyword>
<evidence type="ECO:0000256" key="2">
    <source>
        <dbReference type="SAM" id="Phobius"/>
    </source>
</evidence>
<dbReference type="PROSITE" id="PS51670">
    <property type="entry name" value="SHKT"/>
    <property type="match status" value="2"/>
</dbReference>
<name>A0A915LTQ3_MELJA</name>
<feature type="domain" description="ShKT" evidence="3">
    <location>
        <begin position="303"/>
        <end position="341"/>
    </location>
</feature>
<evidence type="ECO:0000313" key="4">
    <source>
        <dbReference type="Proteomes" id="UP000887561"/>
    </source>
</evidence>
<keyword evidence="2" id="KW-1133">Transmembrane helix</keyword>
<accession>A0A915LTQ3</accession>
<organism evidence="4 5">
    <name type="scientific">Meloidogyne javanica</name>
    <name type="common">Root-knot nematode worm</name>
    <dbReference type="NCBI Taxonomy" id="6303"/>
    <lineage>
        <taxon>Eukaryota</taxon>
        <taxon>Metazoa</taxon>
        <taxon>Ecdysozoa</taxon>
        <taxon>Nematoda</taxon>
        <taxon>Chromadorea</taxon>
        <taxon>Rhabditida</taxon>
        <taxon>Tylenchina</taxon>
        <taxon>Tylenchomorpha</taxon>
        <taxon>Tylenchoidea</taxon>
        <taxon>Meloidogynidae</taxon>
        <taxon>Meloidogyninae</taxon>
        <taxon>Meloidogyne</taxon>
        <taxon>Meloidogyne incognita group</taxon>
    </lineage>
</organism>
<dbReference type="AlphaFoldDB" id="A0A915LTQ3"/>
<dbReference type="WBParaSite" id="scaffold19174_cov151.g19147">
    <property type="protein sequence ID" value="scaffold19174_cov151.g19147"/>
    <property type="gene ID" value="scaffold19174_cov151.g19147"/>
</dbReference>
<keyword evidence="2" id="KW-0472">Membrane</keyword>
<evidence type="ECO:0000313" key="5">
    <source>
        <dbReference type="WBParaSite" id="scaffold19174_cov151.g19147"/>
    </source>
</evidence>
<keyword evidence="2" id="KW-0812">Transmembrane</keyword>
<comment type="caution">
    <text evidence="1">Lacks conserved residue(s) required for the propagation of feature annotation.</text>
</comment>
<proteinExistence type="predicted"/>
<dbReference type="InterPro" id="IPR003582">
    <property type="entry name" value="ShKT_dom"/>
</dbReference>
<feature type="disulfide bond" evidence="1">
    <location>
        <begin position="203"/>
        <end position="221"/>
    </location>
</feature>
<dbReference type="Proteomes" id="UP000887561">
    <property type="component" value="Unplaced"/>
</dbReference>